<comment type="subcellular location">
    <subcellularLocation>
        <location evidence="1">Cell membrane</location>
    </subcellularLocation>
</comment>
<dbReference type="InterPro" id="IPR005899">
    <property type="entry name" value="Na_pump_deCOase"/>
</dbReference>
<dbReference type="GO" id="GO:0005886">
    <property type="term" value="C:plasma membrane"/>
    <property type="evidence" value="ECO:0007669"/>
    <property type="project" value="UniProtKB-SubCell"/>
</dbReference>
<keyword evidence="4 7" id="KW-1133">Transmembrane helix</keyword>
<gene>
    <name evidence="8" type="ORF">SAMN05421834_10296</name>
</gene>
<dbReference type="OrthoDB" id="2112820at2"/>
<evidence type="ECO:0000256" key="7">
    <source>
        <dbReference type="SAM" id="Phobius"/>
    </source>
</evidence>
<evidence type="ECO:0000256" key="4">
    <source>
        <dbReference type="ARBA" id="ARBA00022989"/>
    </source>
</evidence>
<dbReference type="GO" id="GO:0036376">
    <property type="term" value="P:sodium ion export across plasma membrane"/>
    <property type="evidence" value="ECO:0007669"/>
    <property type="project" value="InterPro"/>
</dbReference>
<dbReference type="GO" id="GO:0015081">
    <property type="term" value="F:sodium ion transmembrane transporter activity"/>
    <property type="evidence" value="ECO:0007669"/>
    <property type="project" value="InterPro"/>
</dbReference>
<keyword evidence="2" id="KW-1003">Cell membrane</keyword>
<dbReference type="Proteomes" id="UP000185669">
    <property type="component" value="Unassembled WGS sequence"/>
</dbReference>
<keyword evidence="9" id="KW-1185">Reference proteome</keyword>
<dbReference type="AlphaFoldDB" id="A0A1N6QYC4"/>
<dbReference type="Pfam" id="PF04277">
    <property type="entry name" value="OAD_gamma"/>
    <property type="match status" value="1"/>
</dbReference>
<feature type="compositionally biased region" description="Basic and acidic residues" evidence="6">
    <location>
        <begin position="48"/>
        <end position="65"/>
    </location>
</feature>
<reference evidence="9" key="1">
    <citation type="submission" date="2017-01" db="EMBL/GenBank/DDBJ databases">
        <authorList>
            <person name="Varghese N."/>
            <person name="Submissions S."/>
        </authorList>
    </citation>
    <scope>NUCLEOTIDE SEQUENCE [LARGE SCALE GENOMIC DNA]</scope>
    <source>
        <strain evidence="9">ATCC 700103</strain>
    </source>
</reference>
<evidence type="ECO:0000256" key="6">
    <source>
        <dbReference type="SAM" id="MobiDB-lite"/>
    </source>
</evidence>
<dbReference type="STRING" id="56779.SAMN05421834_10296"/>
<dbReference type="RefSeq" id="WP_076543770.1">
    <property type="nucleotide sequence ID" value="NZ_FTNC01000002.1"/>
</dbReference>
<proteinExistence type="predicted"/>
<evidence type="ECO:0000313" key="8">
    <source>
        <dbReference type="EMBL" id="SIQ21336.1"/>
    </source>
</evidence>
<evidence type="ECO:0000256" key="1">
    <source>
        <dbReference type="ARBA" id="ARBA00004236"/>
    </source>
</evidence>
<keyword evidence="3 7" id="KW-0812">Transmembrane</keyword>
<evidence type="ECO:0000256" key="5">
    <source>
        <dbReference type="ARBA" id="ARBA00023136"/>
    </source>
</evidence>
<feature type="region of interest" description="Disordered" evidence="6">
    <location>
        <begin position="34"/>
        <end position="74"/>
    </location>
</feature>
<accession>A0A1N6QYC4</accession>
<sequence length="112" mass="12456">MNNYVLGLELLIIGMGTVFLSLYLLSVFLHFSGKLFGPESGSKKKSKNKVEKKREISKAENKSAAEAETAAAEEGFSPQKIAAVTAAIYESLNDQKNYRIISIQKSNQNWKR</sequence>
<organism evidence="8 9">
    <name type="scientific">Halanaerobium kushneri</name>
    <dbReference type="NCBI Taxonomy" id="56779"/>
    <lineage>
        <taxon>Bacteria</taxon>
        <taxon>Bacillati</taxon>
        <taxon>Bacillota</taxon>
        <taxon>Clostridia</taxon>
        <taxon>Halanaerobiales</taxon>
        <taxon>Halanaerobiaceae</taxon>
        <taxon>Halanaerobium</taxon>
    </lineage>
</organism>
<protein>
    <submittedName>
        <fullName evidence="8">Sodium pump decarboxylases, gamma subunit</fullName>
    </submittedName>
</protein>
<feature type="transmembrane region" description="Helical" evidence="7">
    <location>
        <begin position="12"/>
        <end position="37"/>
    </location>
</feature>
<dbReference type="NCBIfam" id="TIGR01195">
    <property type="entry name" value="oadG_fam"/>
    <property type="match status" value="1"/>
</dbReference>
<name>A0A1N6QYC4_9FIRM</name>
<dbReference type="EMBL" id="FTNC01000002">
    <property type="protein sequence ID" value="SIQ21336.1"/>
    <property type="molecule type" value="Genomic_DNA"/>
</dbReference>
<keyword evidence="5 7" id="KW-0472">Membrane</keyword>
<evidence type="ECO:0000313" key="9">
    <source>
        <dbReference type="Proteomes" id="UP000185669"/>
    </source>
</evidence>
<evidence type="ECO:0000256" key="3">
    <source>
        <dbReference type="ARBA" id="ARBA00022692"/>
    </source>
</evidence>
<evidence type="ECO:0000256" key="2">
    <source>
        <dbReference type="ARBA" id="ARBA00022475"/>
    </source>
</evidence>